<sequence>MNPLTTDGLSSGHQFDVCIETWDGPHGLGGLPAGGSPVAIGGGSPDLTTAHLTWTANGAAGCKIYSNLDKTAKKTESKADKEGKLVSGEKAEAKPFCSRANDTLIPA</sequence>
<protein>
    <submittedName>
        <fullName evidence="1">Uncharacterized protein</fullName>
    </submittedName>
</protein>
<organism evidence="1 2">
    <name type="scientific">Beauveria brongniartii RCEF 3172</name>
    <dbReference type="NCBI Taxonomy" id="1081107"/>
    <lineage>
        <taxon>Eukaryota</taxon>
        <taxon>Fungi</taxon>
        <taxon>Dikarya</taxon>
        <taxon>Ascomycota</taxon>
        <taxon>Pezizomycotina</taxon>
        <taxon>Sordariomycetes</taxon>
        <taxon>Hypocreomycetidae</taxon>
        <taxon>Hypocreales</taxon>
        <taxon>Cordycipitaceae</taxon>
        <taxon>Beauveria</taxon>
        <taxon>Beauveria brongniartii</taxon>
    </lineage>
</organism>
<keyword evidence="2" id="KW-1185">Reference proteome</keyword>
<dbReference type="AlphaFoldDB" id="A0A166YUF8"/>
<proteinExistence type="predicted"/>
<name>A0A166YUF8_9HYPO</name>
<reference evidence="1 2" key="1">
    <citation type="journal article" date="2016" name="Genome Biol. Evol.">
        <title>Divergent and convergent evolution of fungal pathogenicity.</title>
        <authorList>
            <person name="Shang Y."/>
            <person name="Xiao G."/>
            <person name="Zheng P."/>
            <person name="Cen K."/>
            <person name="Zhan S."/>
            <person name="Wang C."/>
        </authorList>
    </citation>
    <scope>NUCLEOTIDE SEQUENCE [LARGE SCALE GENOMIC DNA]</scope>
    <source>
        <strain evidence="1 2">RCEF 3172</strain>
    </source>
</reference>
<comment type="caution">
    <text evidence="1">The sequence shown here is derived from an EMBL/GenBank/DDBJ whole genome shotgun (WGS) entry which is preliminary data.</text>
</comment>
<evidence type="ECO:0000313" key="1">
    <source>
        <dbReference type="EMBL" id="OAA37264.1"/>
    </source>
</evidence>
<accession>A0A166YUF8</accession>
<dbReference type="Proteomes" id="UP000076863">
    <property type="component" value="Unassembled WGS sequence"/>
</dbReference>
<dbReference type="EMBL" id="AZHA01000031">
    <property type="protein sequence ID" value="OAA37264.1"/>
    <property type="molecule type" value="Genomic_DNA"/>
</dbReference>
<gene>
    <name evidence="1" type="ORF">BBO_07646</name>
</gene>
<evidence type="ECO:0000313" key="2">
    <source>
        <dbReference type="Proteomes" id="UP000076863"/>
    </source>
</evidence>